<evidence type="ECO:0000256" key="1">
    <source>
        <dbReference type="SAM" id="SignalP"/>
    </source>
</evidence>
<dbReference type="RefSeq" id="WP_110794709.1">
    <property type="nucleotide sequence ID" value="NZ_KZ826481.1"/>
</dbReference>
<gene>
    <name evidence="2" type="ORF">DI396_03550</name>
</gene>
<sequence>MLRKFMALSTVAAVAMATPALANDEKDYDPSEETVTQTVLMTGEGFFPEVTYAKPGYSLVFHNDSEGSIVIKAADGSWETDDIPASGSATVKLASDMNQQFVVDGSETVAGAFSFLPAPTRD</sequence>
<keyword evidence="3" id="KW-1185">Reference proteome</keyword>
<accession>A0A2V4NFE0</accession>
<organism evidence="2 3">
    <name type="scientific">Litorivita pollutaquae</name>
    <dbReference type="NCBI Taxonomy" id="2200892"/>
    <lineage>
        <taxon>Bacteria</taxon>
        <taxon>Pseudomonadati</taxon>
        <taxon>Pseudomonadota</taxon>
        <taxon>Alphaproteobacteria</taxon>
        <taxon>Rhodobacterales</taxon>
        <taxon>Paracoccaceae</taxon>
        <taxon>Litorivita</taxon>
    </lineage>
</organism>
<keyword evidence="1" id="KW-0732">Signal</keyword>
<proteinExistence type="predicted"/>
<reference evidence="2 3" key="1">
    <citation type="submission" date="2018-05" db="EMBL/GenBank/DDBJ databases">
        <title>Oceanovita maritima gen. nov., sp. nov., a marine bacterium in the family Rhodobacteraceae isolated from surface seawater of Lundu port Xiamen, China.</title>
        <authorList>
            <person name="Hetharua B.H."/>
            <person name="Min D."/>
            <person name="Liao H."/>
            <person name="Tian Y."/>
        </authorList>
    </citation>
    <scope>NUCLEOTIDE SEQUENCE [LARGE SCALE GENOMIC DNA]</scope>
    <source>
        <strain evidence="2 3">FSX-11</strain>
    </source>
</reference>
<evidence type="ECO:0000313" key="2">
    <source>
        <dbReference type="EMBL" id="PYC49133.1"/>
    </source>
</evidence>
<protein>
    <recommendedName>
        <fullName evidence="4">Plastocyanin</fullName>
    </recommendedName>
</protein>
<comment type="caution">
    <text evidence="2">The sequence shown here is derived from an EMBL/GenBank/DDBJ whole genome shotgun (WGS) entry which is preliminary data.</text>
</comment>
<dbReference type="OrthoDB" id="7856719at2"/>
<name>A0A2V4NFE0_9RHOB</name>
<dbReference type="EMBL" id="QFVT01000002">
    <property type="protein sequence ID" value="PYC49133.1"/>
    <property type="molecule type" value="Genomic_DNA"/>
</dbReference>
<dbReference type="Proteomes" id="UP000248012">
    <property type="component" value="Unassembled WGS sequence"/>
</dbReference>
<feature type="chain" id="PRO_5016108514" description="Plastocyanin" evidence="1">
    <location>
        <begin position="23"/>
        <end position="122"/>
    </location>
</feature>
<evidence type="ECO:0000313" key="3">
    <source>
        <dbReference type="Proteomes" id="UP000248012"/>
    </source>
</evidence>
<dbReference type="AlphaFoldDB" id="A0A2V4NFE0"/>
<evidence type="ECO:0008006" key="4">
    <source>
        <dbReference type="Google" id="ProtNLM"/>
    </source>
</evidence>
<feature type="signal peptide" evidence="1">
    <location>
        <begin position="1"/>
        <end position="22"/>
    </location>
</feature>